<dbReference type="InterPro" id="IPR028087">
    <property type="entry name" value="Tad_N"/>
</dbReference>
<dbReference type="OrthoDB" id="138542at2"/>
<accession>A0A0M9UD81</accession>
<dbReference type="Pfam" id="PF13400">
    <property type="entry name" value="Tad"/>
    <property type="match status" value="1"/>
</dbReference>
<gene>
    <name evidence="6" type="ORF">ARMA_2147</name>
    <name evidence="7" type="ORF">SE16_05220</name>
</gene>
<dbReference type="Pfam" id="PF17210">
    <property type="entry name" value="SdrD_B"/>
    <property type="match status" value="1"/>
</dbReference>
<evidence type="ECO:0000313" key="7">
    <source>
        <dbReference type="EMBL" id="KPL88249.1"/>
    </source>
</evidence>
<reference evidence="6 8" key="1">
    <citation type="journal article" date="2015" name="Genome Announc.">
        <title>Draft Genome Sequence of a Heterotrophic Facultative Anaerobic Thermophilic Bacterium, Ardenticatena maritima Strain 110ST.</title>
        <authorList>
            <person name="Kawaichi S."/>
            <person name="Yoshida T."/>
            <person name="Sako Y."/>
            <person name="Nakamura R."/>
        </authorList>
    </citation>
    <scope>NUCLEOTIDE SEQUENCE [LARGE SCALE GENOMIC DNA]</scope>
    <source>
        <strain evidence="6 8">110S</strain>
    </source>
</reference>
<sequence length="749" mass="80097">MKGTTFFRSVRRETGQSLVIIGGALVVLMALLALVTDAGNAYVQRQRVQNAVDAATLAGGAELARTYVDPDSGHYAGTPQDENRIWQTIVRVAQANGIPDSNGNPNDSVNTNIEAYFIGPDGQRVGVPLPNNGGIPPSYEVSGVEVRSTLAFGTFFARVIGFDEMETSADAFAQAHPDWCPASASNLFPIAVSAALFQDDPGGKPIEGATYRIWDKNSNSSYGNFGWISWDNDPSNTTLIANMHDTRRSGTWHVGDLVPGATGVMNSSGVRQELDAYIAGATHSRNGLTIQHDPSVIIPIYDYTVGNGNNLKYHIVGFARFRLTNYKSTGGDKWIEGVFERYVDTTSPPGGGCYLTQTVKLYDEPPADLGRVIAGTVHLNEIFYTEGSSEQHVPVDVMLVLDISGSMNASWSGGSSKLQSAKDALIAFNNTLNVVEGDRVGLTTFPTVGRGAQYRTTCDNYKMNLYLYSEVRSSLTDNVGYVNSIIQGLSADSGTSLAHAIQTAREQLLADLRPGAIPVLIIASDGIVNVTLDGKWTGFGGAAGQGQNTPSCNNQAEQQTIEQANLAKEAGIIVFSIAIGDGFNTAVTEAIASPDADYDGNGQIDDYEKHFYIARNASDLANIYQLIGNRVQQIAEEGSYYTKETLGAGATVELRTTSGAIVQTTTANNAGAFQFTDVAPGDYRLTARVNRNGLIYDILTYGNGGPPRDPNNPRNGYVEVSIGQGTGITQVEVLYLSTCDGAARPTWCP</sequence>
<dbReference type="Gene3D" id="3.40.50.410">
    <property type="entry name" value="von Willebrand factor, type A domain"/>
    <property type="match status" value="1"/>
</dbReference>
<dbReference type="GO" id="GO:0005576">
    <property type="term" value="C:extracellular region"/>
    <property type="evidence" value="ECO:0007669"/>
    <property type="project" value="UniProtKB-SubCell"/>
</dbReference>
<keyword evidence="4" id="KW-0812">Transmembrane</keyword>
<keyword evidence="2" id="KW-0964">Secreted</keyword>
<dbReference type="AlphaFoldDB" id="A0A0M9UD81"/>
<dbReference type="SMART" id="SM00327">
    <property type="entry name" value="VWA"/>
    <property type="match status" value="1"/>
</dbReference>
<reference evidence="7 9" key="2">
    <citation type="submission" date="2015-07" db="EMBL/GenBank/DDBJ databases">
        <title>Whole genome sequence of Ardenticatena maritima DSM 23922.</title>
        <authorList>
            <person name="Hemp J."/>
            <person name="Ward L.M."/>
            <person name="Pace L.A."/>
            <person name="Fischer W.W."/>
        </authorList>
    </citation>
    <scope>NUCLEOTIDE SEQUENCE [LARGE SCALE GENOMIC DNA]</scope>
    <source>
        <strain evidence="7 9">110S</strain>
    </source>
</reference>
<evidence type="ECO:0000256" key="3">
    <source>
        <dbReference type="ARBA" id="ARBA00022729"/>
    </source>
</evidence>
<dbReference type="EMBL" id="BBZA01000182">
    <property type="protein sequence ID" value="GAP63724.1"/>
    <property type="molecule type" value="Genomic_DNA"/>
</dbReference>
<evidence type="ECO:0000313" key="6">
    <source>
        <dbReference type="EMBL" id="GAP63724.1"/>
    </source>
</evidence>
<dbReference type="EMBL" id="LGKN01000004">
    <property type="protein sequence ID" value="KPL88249.1"/>
    <property type="molecule type" value="Genomic_DNA"/>
</dbReference>
<dbReference type="InterPro" id="IPR036465">
    <property type="entry name" value="vWFA_dom_sf"/>
</dbReference>
<dbReference type="Proteomes" id="UP000050502">
    <property type="component" value="Unassembled WGS sequence"/>
</dbReference>
<dbReference type="PROSITE" id="PS50234">
    <property type="entry name" value="VWFA"/>
    <property type="match status" value="1"/>
</dbReference>
<dbReference type="Pfam" id="PF00092">
    <property type="entry name" value="VWA"/>
    <property type="match status" value="1"/>
</dbReference>
<keyword evidence="4" id="KW-0472">Membrane</keyword>
<dbReference type="SUPFAM" id="SSF117074">
    <property type="entry name" value="Hypothetical protein PA1324"/>
    <property type="match status" value="1"/>
</dbReference>
<keyword evidence="3" id="KW-0732">Signal</keyword>
<feature type="domain" description="VWFA" evidence="5">
    <location>
        <begin position="396"/>
        <end position="627"/>
    </location>
</feature>
<keyword evidence="4" id="KW-1133">Transmembrane helix</keyword>
<evidence type="ECO:0000313" key="8">
    <source>
        <dbReference type="Proteomes" id="UP000037784"/>
    </source>
</evidence>
<reference evidence="8" key="3">
    <citation type="submission" date="2015-08" db="EMBL/GenBank/DDBJ databases">
        <title>Draft Genome Sequence of a Heterotrophic Facultative Anaerobic Bacterium Ardenticatena maritima Strain 110S.</title>
        <authorList>
            <person name="Kawaichi S."/>
            <person name="Yoshida T."/>
            <person name="Sako Y."/>
            <person name="Nakamura R."/>
        </authorList>
    </citation>
    <scope>NUCLEOTIDE SEQUENCE [LARGE SCALE GENOMIC DNA]</scope>
    <source>
        <strain evidence="8">110S</strain>
    </source>
</reference>
<organism evidence="6 8">
    <name type="scientific">Ardenticatena maritima</name>
    <dbReference type="NCBI Taxonomy" id="872965"/>
    <lineage>
        <taxon>Bacteria</taxon>
        <taxon>Bacillati</taxon>
        <taxon>Chloroflexota</taxon>
        <taxon>Ardenticatenia</taxon>
        <taxon>Ardenticatenales</taxon>
        <taxon>Ardenticatenaceae</taxon>
        <taxon>Ardenticatena</taxon>
    </lineage>
</organism>
<dbReference type="SUPFAM" id="SSF53300">
    <property type="entry name" value="vWA-like"/>
    <property type="match status" value="1"/>
</dbReference>
<protein>
    <recommendedName>
        <fullName evidence="5">VWFA domain-containing protein</fullName>
    </recommendedName>
</protein>
<dbReference type="RefSeq" id="WP_054493521.1">
    <property type="nucleotide sequence ID" value="NZ_BBZA01000182.1"/>
</dbReference>
<proteinExistence type="predicted"/>
<evidence type="ECO:0000313" key="9">
    <source>
        <dbReference type="Proteomes" id="UP000050502"/>
    </source>
</evidence>
<comment type="subcellular location">
    <subcellularLocation>
        <location evidence="1">Secreted</location>
    </subcellularLocation>
</comment>
<evidence type="ECO:0000259" key="5">
    <source>
        <dbReference type="PROSITE" id="PS50234"/>
    </source>
</evidence>
<dbReference type="CDD" id="cd00198">
    <property type="entry name" value="vWFA"/>
    <property type="match status" value="1"/>
</dbReference>
<evidence type="ECO:0000256" key="1">
    <source>
        <dbReference type="ARBA" id="ARBA00004613"/>
    </source>
</evidence>
<dbReference type="Proteomes" id="UP000037784">
    <property type="component" value="Unassembled WGS sequence"/>
</dbReference>
<dbReference type="InterPro" id="IPR013783">
    <property type="entry name" value="Ig-like_fold"/>
</dbReference>
<dbReference type="InParanoid" id="A0A0M9UD81"/>
<evidence type="ECO:0000256" key="4">
    <source>
        <dbReference type="SAM" id="Phobius"/>
    </source>
</evidence>
<feature type="transmembrane region" description="Helical" evidence="4">
    <location>
        <begin position="18"/>
        <end position="36"/>
    </location>
</feature>
<name>A0A0M9UD81_9CHLR</name>
<dbReference type="InterPro" id="IPR033764">
    <property type="entry name" value="Sdr_B"/>
</dbReference>
<comment type="caution">
    <text evidence="6">The sequence shown here is derived from an EMBL/GenBank/DDBJ whole genome shotgun (WGS) entry which is preliminary data.</text>
</comment>
<evidence type="ECO:0000256" key="2">
    <source>
        <dbReference type="ARBA" id="ARBA00022525"/>
    </source>
</evidence>
<keyword evidence="8" id="KW-1185">Reference proteome</keyword>
<dbReference type="STRING" id="872965.SE16_05220"/>
<dbReference type="Gene3D" id="2.60.40.10">
    <property type="entry name" value="Immunoglobulins"/>
    <property type="match status" value="1"/>
</dbReference>
<dbReference type="InterPro" id="IPR002035">
    <property type="entry name" value="VWF_A"/>
</dbReference>